<protein>
    <submittedName>
        <fullName evidence="2">Complex proteins associated with Set1p component shg1-domain-containing protein</fullName>
    </submittedName>
</protein>
<dbReference type="Pfam" id="PF05205">
    <property type="entry name" value="COMPASS-Shg1"/>
    <property type="match status" value="1"/>
</dbReference>
<organism evidence="2 3">
    <name type="scientific">Absidia repens</name>
    <dbReference type="NCBI Taxonomy" id="90262"/>
    <lineage>
        <taxon>Eukaryota</taxon>
        <taxon>Fungi</taxon>
        <taxon>Fungi incertae sedis</taxon>
        <taxon>Mucoromycota</taxon>
        <taxon>Mucoromycotina</taxon>
        <taxon>Mucoromycetes</taxon>
        <taxon>Mucorales</taxon>
        <taxon>Cunninghamellaceae</taxon>
        <taxon>Absidia</taxon>
    </lineage>
</organism>
<sequence length="107" mass="12534">MSAEDVVLQLKRKGTFDKLRKHLLSDFQTEPAGQQFMKKIQDFMEEMITKDPSLLDKDRTAFHSLMMDEIEKAGMYQTIQKEVVTTLMQADDFQQRVEEEMTAILNE</sequence>
<dbReference type="OrthoDB" id="5579731at2759"/>
<dbReference type="AlphaFoldDB" id="A0A1X2IBV3"/>
<evidence type="ECO:0000313" key="2">
    <source>
        <dbReference type="EMBL" id="ORZ13579.1"/>
    </source>
</evidence>
<dbReference type="EMBL" id="MCGE01000016">
    <property type="protein sequence ID" value="ORZ13579.1"/>
    <property type="molecule type" value="Genomic_DNA"/>
</dbReference>
<gene>
    <name evidence="2" type="ORF">BCR42DRAFT_492971</name>
</gene>
<evidence type="ECO:0000313" key="3">
    <source>
        <dbReference type="Proteomes" id="UP000193560"/>
    </source>
</evidence>
<dbReference type="STRING" id="90262.A0A1X2IBV3"/>
<accession>A0A1X2IBV3</accession>
<feature type="domain" description="BOD1/SHG1" evidence="1">
    <location>
        <begin position="7"/>
        <end position="100"/>
    </location>
</feature>
<proteinExistence type="predicted"/>
<name>A0A1X2IBV3_9FUNG</name>
<comment type="caution">
    <text evidence="2">The sequence shown here is derived from an EMBL/GenBank/DDBJ whole genome shotgun (WGS) entry which is preliminary data.</text>
</comment>
<keyword evidence="3" id="KW-1185">Reference proteome</keyword>
<dbReference type="InterPro" id="IPR055264">
    <property type="entry name" value="BOD1/SHG1_dom"/>
</dbReference>
<reference evidence="2 3" key="1">
    <citation type="submission" date="2016-07" db="EMBL/GenBank/DDBJ databases">
        <title>Pervasive Adenine N6-methylation of Active Genes in Fungi.</title>
        <authorList>
            <consortium name="DOE Joint Genome Institute"/>
            <person name="Mondo S.J."/>
            <person name="Dannebaum R.O."/>
            <person name="Kuo R.C."/>
            <person name="Labutti K."/>
            <person name="Haridas S."/>
            <person name="Kuo A."/>
            <person name="Salamov A."/>
            <person name="Ahrendt S.R."/>
            <person name="Lipzen A."/>
            <person name="Sullivan W."/>
            <person name="Andreopoulos W.B."/>
            <person name="Clum A."/>
            <person name="Lindquist E."/>
            <person name="Daum C."/>
            <person name="Ramamoorthy G.K."/>
            <person name="Gryganskyi A."/>
            <person name="Culley D."/>
            <person name="Magnuson J.K."/>
            <person name="James T.Y."/>
            <person name="O'Malley M.A."/>
            <person name="Stajich J.E."/>
            <person name="Spatafora J.W."/>
            <person name="Visel A."/>
            <person name="Grigoriev I.V."/>
        </authorList>
    </citation>
    <scope>NUCLEOTIDE SEQUENCE [LARGE SCALE GENOMIC DNA]</scope>
    <source>
        <strain evidence="2 3">NRRL 1336</strain>
    </source>
</reference>
<evidence type="ECO:0000259" key="1">
    <source>
        <dbReference type="Pfam" id="PF05205"/>
    </source>
</evidence>
<dbReference type="Proteomes" id="UP000193560">
    <property type="component" value="Unassembled WGS sequence"/>
</dbReference>